<dbReference type="InterPro" id="IPR016032">
    <property type="entry name" value="Sig_transdc_resp-reg_C-effctor"/>
</dbReference>
<feature type="domain" description="OmpR/PhoB-type" evidence="7">
    <location>
        <begin position="1"/>
        <end position="76"/>
    </location>
</feature>
<dbReference type="Gene3D" id="3.40.50.300">
    <property type="entry name" value="P-loop containing nucleotide triphosphate hydrolases"/>
    <property type="match status" value="1"/>
</dbReference>
<dbReference type="SUPFAM" id="SSF46894">
    <property type="entry name" value="C-terminal effector domain of the bipartite response regulators"/>
    <property type="match status" value="1"/>
</dbReference>
<evidence type="ECO:0000313" key="9">
    <source>
        <dbReference type="Proteomes" id="UP001500902"/>
    </source>
</evidence>
<dbReference type="InterPro" id="IPR027417">
    <property type="entry name" value="P-loop_NTPase"/>
</dbReference>
<dbReference type="InterPro" id="IPR005158">
    <property type="entry name" value="BTAD"/>
</dbReference>
<keyword evidence="3 6" id="KW-0238">DNA-binding</keyword>
<dbReference type="InterPro" id="IPR001867">
    <property type="entry name" value="OmpR/PhoB-type_DNA-bd"/>
</dbReference>
<dbReference type="SMART" id="SM00028">
    <property type="entry name" value="TPR"/>
    <property type="match status" value="6"/>
</dbReference>
<evidence type="ECO:0000256" key="1">
    <source>
        <dbReference type="ARBA" id="ARBA00005820"/>
    </source>
</evidence>
<dbReference type="SUPFAM" id="SSF48452">
    <property type="entry name" value="TPR-like"/>
    <property type="match status" value="3"/>
</dbReference>
<dbReference type="PROSITE" id="PS50005">
    <property type="entry name" value="TPR"/>
    <property type="match status" value="1"/>
</dbReference>
<comment type="similarity">
    <text evidence="1">Belongs to the AfsR/DnrI/RedD regulatory family.</text>
</comment>
<dbReference type="PANTHER" id="PTHR35807">
    <property type="entry name" value="TRANSCRIPTIONAL REGULATOR REDD-RELATED"/>
    <property type="match status" value="1"/>
</dbReference>
<dbReference type="InterPro" id="IPR051677">
    <property type="entry name" value="AfsR-DnrI-RedD_regulator"/>
</dbReference>
<dbReference type="CDD" id="cd00383">
    <property type="entry name" value="trans_reg_C"/>
    <property type="match status" value="1"/>
</dbReference>
<dbReference type="InterPro" id="IPR036388">
    <property type="entry name" value="WH-like_DNA-bd_sf"/>
</dbReference>
<evidence type="ECO:0000313" key="8">
    <source>
        <dbReference type="EMBL" id="GAA3670488.1"/>
    </source>
</evidence>
<dbReference type="SMART" id="SM01043">
    <property type="entry name" value="BTAD"/>
    <property type="match status" value="1"/>
</dbReference>
<name>A0ABP7BX74_9ACTN</name>
<dbReference type="PANTHER" id="PTHR35807:SF1">
    <property type="entry name" value="TRANSCRIPTIONAL REGULATOR REDD"/>
    <property type="match status" value="1"/>
</dbReference>
<evidence type="ECO:0000256" key="2">
    <source>
        <dbReference type="ARBA" id="ARBA00023015"/>
    </source>
</evidence>
<keyword evidence="9" id="KW-1185">Reference proteome</keyword>
<dbReference type="Pfam" id="PF00486">
    <property type="entry name" value="Trans_reg_C"/>
    <property type="match status" value="1"/>
</dbReference>
<dbReference type="InterPro" id="IPR019734">
    <property type="entry name" value="TPR_rpt"/>
</dbReference>
<dbReference type="Gene3D" id="1.10.10.10">
    <property type="entry name" value="Winged helix-like DNA-binding domain superfamily/Winged helix DNA-binding domain"/>
    <property type="match status" value="1"/>
</dbReference>
<comment type="caution">
    <text evidence="8">The sequence shown here is derived from an EMBL/GenBank/DDBJ whole genome shotgun (WGS) entry which is preliminary data.</text>
</comment>
<dbReference type="PROSITE" id="PS51755">
    <property type="entry name" value="OMPR_PHOB"/>
    <property type="match status" value="1"/>
</dbReference>
<dbReference type="Gene3D" id="1.25.40.10">
    <property type="entry name" value="Tetratricopeptide repeat domain"/>
    <property type="match status" value="4"/>
</dbReference>
<keyword evidence="2" id="KW-0805">Transcription regulation</keyword>
<gene>
    <name evidence="8" type="ORF">GCM10022224_038370</name>
</gene>
<evidence type="ECO:0000256" key="6">
    <source>
        <dbReference type="PROSITE-ProRule" id="PRU01091"/>
    </source>
</evidence>
<dbReference type="Pfam" id="PF13424">
    <property type="entry name" value="TPR_12"/>
    <property type="match status" value="2"/>
</dbReference>
<protein>
    <submittedName>
        <fullName evidence="8">BTAD domain-containing putative transcriptional regulator</fullName>
    </submittedName>
</protein>
<evidence type="ECO:0000256" key="4">
    <source>
        <dbReference type="ARBA" id="ARBA00023163"/>
    </source>
</evidence>
<dbReference type="SMART" id="SM00862">
    <property type="entry name" value="Trans_reg_C"/>
    <property type="match status" value="1"/>
</dbReference>
<dbReference type="CDD" id="cd15831">
    <property type="entry name" value="BTAD"/>
    <property type="match status" value="1"/>
</dbReference>
<dbReference type="Proteomes" id="UP001500902">
    <property type="component" value="Unassembled WGS sequence"/>
</dbReference>
<evidence type="ECO:0000256" key="5">
    <source>
        <dbReference type="PROSITE-ProRule" id="PRU00339"/>
    </source>
</evidence>
<dbReference type="RefSeq" id="WP_344879242.1">
    <property type="nucleotide sequence ID" value="NZ_BAAAZP010000074.1"/>
</dbReference>
<evidence type="ECO:0000256" key="3">
    <source>
        <dbReference type="ARBA" id="ARBA00023125"/>
    </source>
</evidence>
<reference evidence="9" key="1">
    <citation type="journal article" date="2019" name="Int. J. Syst. Evol. Microbiol.">
        <title>The Global Catalogue of Microorganisms (GCM) 10K type strain sequencing project: providing services to taxonomists for standard genome sequencing and annotation.</title>
        <authorList>
            <consortium name="The Broad Institute Genomics Platform"/>
            <consortium name="The Broad Institute Genome Sequencing Center for Infectious Disease"/>
            <person name="Wu L."/>
            <person name="Ma J."/>
        </authorList>
    </citation>
    <scope>NUCLEOTIDE SEQUENCE [LARGE SCALE GENOMIC DNA]</scope>
    <source>
        <strain evidence="9">JCM 16904</strain>
    </source>
</reference>
<dbReference type="InterPro" id="IPR011990">
    <property type="entry name" value="TPR-like_helical_dom_sf"/>
</dbReference>
<dbReference type="Pfam" id="PF03704">
    <property type="entry name" value="BTAD"/>
    <property type="match status" value="1"/>
</dbReference>
<accession>A0ABP7BX74</accession>
<evidence type="ECO:0000259" key="7">
    <source>
        <dbReference type="PROSITE" id="PS51755"/>
    </source>
</evidence>
<dbReference type="EMBL" id="BAAAZP010000074">
    <property type="protein sequence ID" value="GAA3670488.1"/>
    <property type="molecule type" value="Genomic_DNA"/>
</dbReference>
<feature type="DNA-binding region" description="OmpR/PhoB-type" evidence="6">
    <location>
        <begin position="1"/>
        <end position="76"/>
    </location>
</feature>
<feature type="repeat" description="TPR" evidence="5">
    <location>
        <begin position="788"/>
        <end position="821"/>
    </location>
</feature>
<sequence>MVPAAKQRVALATLLLHANRYVSNDQLIEYLWDGRSPNDARAALRTHIARLRQVLDDGRDGDRLIHTREHGYLLRADGADIDVALFRGLVRRADQAGEADAQEAPLREALALWRGPALADMPSQALHQDHAGRLDEERLRALERSLELALLSGRHEQVVPELKSVTTAHPLRERLWAHLMLALYRSGRQAEALRAYGTVAGLLREELGIDPGADLRQLHQSILVADPGLLLPATEPSAASVTRRGDAGDVPPSQLPSDTVAFTGRADHLRVLDALREPVGGGSPRPVRIAAITGTAGVGKSALAVHWAHHVQQHFPDGQLYVNLRGFGPDEPMDPATALEQLLQGLSVPAQRIPADLDARSALFRSVLSDRRVLLLLDNARTVAQVLPLLPGSACVVLVTSRDRLRGLSVHGDTRHVDLNVFAPEESAALLTSLLGAGRTRAEPHATAELGQLCAHLPLALRIAVANLTIDGYRSVSEYVDDLRGDDRLGALQIDGDQQSAIRGTLDLSYAALPPRTRAVFRLLGLVPGPDFTPEAAAALTGSPLPATRQELTRLTTAHLIDQYAPGRYRFHDLLRLYATERVHAQESPESVREARQRLYDWYLLSVRAATDLVEPYWSMLPVPQGLTAVTPAAFEDVTSARTWLAVEHANLVAAIHQAVSTGPRQSVWLLGDAMRCHFWTGRRMNDWLSCAQAAVAVAEEEGDAAATAAALRGLADAYSHQEQHHAIALYARALSFADQAGWFHGKSGILSNRANTYWRLGRLADAAESLEEAMRLDRQLGRAGALSSKHNNLAAVYTQLGRLESALGHLTVALEFGPSGFVECNLGEVRLLQGHFDQALRHLTSARSILRESGNHAVEPYCLVLLSDLHCDLGRYDEAVALGEQALARSRDVEDQHAESLALNALGRAYARTGRRALAEHQHRRAVDLAGDDNLFPETAGLIGLAAVVTEHAQAVPLAERALRIARERSFRLLEGLAMTALADLALRAGDPAEAAGRAESALNVHRETGHRLGEARTLRLLGEAVSALHGGEAAGPHRRAAATLFAELGVTEPT</sequence>
<keyword evidence="4" id="KW-0804">Transcription</keyword>
<keyword evidence="5" id="KW-0802">TPR repeat</keyword>
<proteinExistence type="inferred from homology"/>
<organism evidence="8 9">
    <name type="scientific">Nonomuraea antimicrobica</name>
    <dbReference type="NCBI Taxonomy" id="561173"/>
    <lineage>
        <taxon>Bacteria</taxon>
        <taxon>Bacillati</taxon>
        <taxon>Actinomycetota</taxon>
        <taxon>Actinomycetes</taxon>
        <taxon>Streptosporangiales</taxon>
        <taxon>Streptosporangiaceae</taxon>
        <taxon>Nonomuraea</taxon>
    </lineage>
</organism>
<dbReference type="PRINTS" id="PR00364">
    <property type="entry name" value="DISEASERSIST"/>
</dbReference>
<dbReference type="SUPFAM" id="SSF52540">
    <property type="entry name" value="P-loop containing nucleoside triphosphate hydrolases"/>
    <property type="match status" value="1"/>
</dbReference>